<evidence type="ECO:0000313" key="2">
    <source>
        <dbReference type="Proteomes" id="UP000814140"/>
    </source>
</evidence>
<dbReference type="Proteomes" id="UP000814140">
    <property type="component" value="Unassembled WGS sequence"/>
</dbReference>
<organism evidence="1 2">
    <name type="scientific">Artomyces pyxidatus</name>
    <dbReference type="NCBI Taxonomy" id="48021"/>
    <lineage>
        <taxon>Eukaryota</taxon>
        <taxon>Fungi</taxon>
        <taxon>Dikarya</taxon>
        <taxon>Basidiomycota</taxon>
        <taxon>Agaricomycotina</taxon>
        <taxon>Agaricomycetes</taxon>
        <taxon>Russulales</taxon>
        <taxon>Auriscalpiaceae</taxon>
        <taxon>Artomyces</taxon>
    </lineage>
</organism>
<keyword evidence="2" id="KW-1185">Reference proteome</keyword>
<name>A0ACB8SS10_9AGAM</name>
<protein>
    <submittedName>
        <fullName evidence="1">Mis12-domain-containing protein</fullName>
    </submittedName>
</protein>
<reference evidence="1" key="2">
    <citation type="journal article" date="2022" name="New Phytol.">
        <title>Evolutionary transition to the ectomycorrhizal habit in the genomes of a hyperdiverse lineage of mushroom-forming fungi.</title>
        <authorList>
            <person name="Looney B."/>
            <person name="Miyauchi S."/>
            <person name="Morin E."/>
            <person name="Drula E."/>
            <person name="Courty P.E."/>
            <person name="Kohler A."/>
            <person name="Kuo A."/>
            <person name="LaButti K."/>
            <person name="Pangilinan J."/>
            <person name="Lipzen A."/>
            <person name="Riley R."/>
            <person name="Andreopoulos W."/>
            <person name="He G."/>
            <person name="Johnson J."/>
            <person name="Nolan M."/>
            <person name="Tritt A."/>
            <person name="Barry K.W."/>
            <person name="Grigoriev I.V."/>
            <person name="Nagy L.G."/>
            <person name="Hibbett D."/>
            <person name="Henrissat B."/>
            <person name="Matheny P.B."/>
            <person name="Labbe J."/>
            <person name="Martin F.M."/>
        </authorList>
    </citation>
    <scope>NUCLEOTIDE SEQUENCE</scope>
    <source>
        <strain evidence="1">HHB10654</strain>
    </source>
</reference>
<accession>A0ACB8SS10</accession>
<gene>
    <name evidence="1" type="ORF">BV25DRAFT_1829937</name>
</gene>
<proteinExistence type="predicted"/>
<evidence type="ECO:0000313" key="1">
    <source>
        <dbReference type="EMBL" id="KAI0058506.1"/>
    </source>
</evidence>
<reference evidence="1" key="1">
    <citation type="submission" date="2021-03" db="EMBL/GenBank/DDBJ databases">
        <authorList>
            <consortium name="DOE Joint Genome Institute"/>
            <person name="Ahrendt S."/>
            <person name="Looney B.P."/>
            <person name="Miyauchi S."/>
            <person name="Morin E."/>
            <person name="Drula E."/>
            <person name="Courty P.E."/>
            <person name="Chicoki N."/>
            <person name="Fauchery L."/>
            <person name="Kohler A."/>
            <person name="Kuo A."/>
            <person name="Labutti K."/>
            <person name="Pangilinan J."/>
            <person name="Lipzen A."/>
            <person name="Riley R."/>
            <person name="Andreopoulos W."/>
            <person name="He G."/>
            <person name="Johnson J."/>
            <person name="Barry K.W."/>
            <person name="Grigoriev I.V."/>
            <person name="Nagy L."/>
            <person name="Hibbett D."/>
            <person name="Henrissat B."/>
            <person name="Matheny P.B."/>
            <person name="Labbe J."/>
            <person name="Martin F."/>
        </authorList>
    </citation>
    <scope>NUCLEOTIDE SEQUENCE</scope>
    <source>
        <strain evidence="1">HHB10654</strain>
    </source>
</reference>
<sequence length="274" mass="30137">MQATVPTILLPELLSFSPHFLLDDIINIANDAVGRALDAMEGFLVRWADARAEEHPEWDGTQELEQGLVAFQTLLEFHTDTAFDIFEIWSLRNIFAIPADLPLVAPHHEGLNLDEPPAREAELIAEIDELRRKIDNQRRLRRLFEKGVRASARQAERAQKLLDRLGALQGPHLETLNALPADLAAVFAAVAALPPHDLTNADVPLPDPGKRQWETGKAGYLNWAIAQLLSRAKRMDAQEGEGSAAVGAVVEDAYGVAETTVVKDALDAVASEKR</sequence>
<comment type="caution">
    <text evidence="1">The sequence shown here is derived from an EMBL/GenBank/DDBJ whole genome shotgun (WGS) entry which is preliminary data.</text>
</comment>
<dbReference type="EMBL" id="MU277234">
    <property type="protein sequence ID" value="KAI0058506.1"/>
    <property type="molecule type" value="Genomic_DNA"/>
</dbReference>